<keyword evidence="4" id="KW-1185">Reference proteome</keyword>
<dbReference type="InterPro" id="IPR011766">
    <property type="entry name" value="TPP_enzyme_TPP-bd"/>
</dbReference>
<dbReference type="PANTHER" id="PTHR48084:SF4">
    <property type="entry name" value="2-OXOGLUTARATE OXIDOREDUCTASE SUBUNIT KORB"/>
    <property type="match status" value="1"/>
</dbReference>
<dbReference type="Gene3D" id="3.40.50.970">
    <property type="match status" value="1"/>
</dbReference>
<evidence type="ECO:0000256" key="1">
    <source>
        <dbReference type="ARBA" id="ARBA00023002"/>
    </source>
</evidence>
<dbReference type="CDD" id="cd03375">
    <property type="entry name" value="TPP_OGFOR"/>
    <property type="match status" value="1"/>
</dbReference>
<dbReference type="AlphaFoldDB" id="A0A4Y1WW55"/>
<dbReference type="OrthoDB" id="9775140at2"/>
<evidence type="ECO:0000313" key="4">
    <source>
        <dbReference type="Proteomes" id="UP000318946"/>
    </source>
</evidence>
<dbReference type="InterPro" id="IPR051457">
    <property type="entry name" value="2-oxoacid:Fd_oxidoreductase"/>
</dbReference>
<sequence>MATYNYTPADFKSDQEVKWCPGCGDHAVLNAVQRAMPEIADALDTSHNRFVFISGIGCSSRFIYYMKTFGFHTIHGRANAVATGVKVANPDLSVWVCTGDGDSLAIGGNHFIHAIRRNVDLNCILFNNEIYGLTKGQYSPTTKLGKVTKTSPYGTIEKPFNPGELAIGAKATFFARTVDADVELTKSCLLAAARHQGMSVVECLVNCVIFNNKTHADFAGDKATRAERTIVLRHGEKMLFGTNRDKGLVRENGKLKAVTVGEDGYTIDDVLTHDAHERDTSLHLMLAAMKYPDMPVAVGVIREVEDTHVYDRKVAEQVAEVRNSNPIRCMDDLLHAGETWEIG</sequence>
<evidence type="ECO:0000259" key="2">
    <source>
        <dbReference type="Pfam" id="PF02775"/>
    </source>
</evidence>
<dbReference type="InterPro" id="IPR029061">
    <property type="entry name" value="THDP-binding"/>
</dbReference>
<gene>
    <name evidence="3" type="ORF">A5CBH24_18220</name>
</gene>
<dbReference type="Proteomes" id="UP000318946">
    <property type="component" value="Chromosome"/>
</dbReference>
<dbReference type="GO" id="GO:0016625">
    <property type="term" value="F:oxidoreductase activity, acting on the aldehyde or oxo group of donors, iron-sulfur protein as acceptor"/>
    <property type="evidence" value="ECO:0007669"/>
    <property type="project" value="UniProtKB-ARBA"/>
</dbReference>
<dbReference type="KEGG" id="acou:A5CBH24_18220"/>
<dbReference type="GeneID" id="78342540"/>
<reference evidence="4" key="1">
    <citation type="submission" date="2019-06" db="EMBL/GenBank/DDBJ databases">
        <title>Alistipes onderdonkii subsp. vulgaris subsp. nov., Alistipes dispar sp. nov. and Alistipes communis sp. nov., isolated from human faeces, and creation of Alistipes onderdonkii subsp. onderdonkii subsp. nov.</title>
        <authorList>
            <person name="Sakamoto M."/>
            <person name="Ikeyama N."/>
            <person name="Ogata Y."/>
            <person name="Suda W."/>
            <person name="Iino T."/>
            <person name="Hattori M."/>
            <person name="Ohkuma M."/>
        </authorList>
    </citation>
    <scope>NUCLEOTIDE SEQUENCE [LARGE SCALE GENOMIC DNA]</scope>
    <source>
        <strain evidence="4">5CBH24</strain>
    </source>
</reference>
<name>A0A4Y1WW55_9BACT</name>
<protein>
    <submittedName>
        <fullName evidence="3">2-oxoglutarate ferredoxin oxidoreductase subunit beta</fullName>
    </submittedName>
</protein>
<keyword evidence="1" id="KW-0560">Oxidoreductase</keyword>
<evidence type="ECO:0000313" key="3">
    <source>
        <dbReference type="EMBL" id="BBL04509.1"/>
    </source>
</evidence>
<dbReference type="RefSeq" id="WP_141412938.1">
    <property type="nucleotide sequence ID" value="NZ_AP019735.1"/>
</dbReference>
<dbReference type="SUPFAM" id="SSF52518">
    <property type="entry name" value="Thiamin diphosphate-binding fold (THDP-binding)"/>
    <property type="match status" value="1"/>
</dbReference>
<dbReference type="GO" id="GO:0044281">
    <property type="term" value="P:small molecule metabolic process"/>
    <property type="evidence" value="ECO:0007669"/>
    <property type="project" value="UniProtKB-ARBA"/>
</dbReference>
<feature type="domain" description="Thiamine pyrophosphate enzyme TPP-binding" evidence="2">
    <location>
        <begin position="65"/>
        <end position="203"/>
    </location>
</feature>
<dbReference type="Pfam" id="PF02775">
    <property type="entry name" value="TPP_enzyme_C"/>
    <property type="match status" value="1"/>
</dbReference>
<accession>A0A4Y1WW55</accession>
<dbReference type="EMBL" id="AP019735">
    <property type="protein sequence ID" value="BBL04509.1"/>
    <property type="molecule type" value="Genomic_DNA"/>
</dbReference>
<organism evidence="3 4">
    <name type="scientific">Alistipes communis</name>
    <dbReference type="NCBI Taxonomy" id="2585118"/>
    <lineage>
        <taxon>Bacteria</taxon>
        <taxon>Pseudomonadati</taxon>
        <taxon>Bacteroidota</taxon>
        <taxon>Bacteroidia</taxon>
        <taxon>Bacteroidales</taxon>
        <taxon>Rikenellaceae</taxon>
        <taxon>Alistipes</taxon>
    </lineage>
</organism>
<dbReference type="GO" id="GO:0030976">
    <property type="term" value="F:thiamine pyrophosphate binding"/>
    <property type="evidence" value="ECO:0007669"/>
    <property type="project" value="InterPro"/>
</dbReference>
<proteinExistence type="predicted"/>
<dbReference type="PANTHER" id="PTHR48084">
    <property type="entry name" value="2-OXOGLUTARATE OXIDOREDUCTASE SUBUNIT KORB-RELATED"/>
    <property type="match status" value="1"/>
</dbReference>
<dbReference type="GO" id="GO:0045333">
    <property type="term" value="P:cellular respiration"/>
    <property type="evidence" value="ECO:0007669"/>
    <property type="project" value="UniProtKB-ARBA"/>
</dbReference>